<gene>
    <name evidence="1" type="ORF">IAC43_01075</name>
</gene>
<name>A0A9D1H632_9FIRM</name>
<protein>
    <submittedName>
        <fullName evidence="1">Uncharacterized protein</fullName>
    </submittedName>
</protein>
<dbReference type="Proteomes" id="UP000824160">
    <property type="component" value="Unassembled WGS sequence"/>
</dbReference>
<evidence type="ECO:0000313" key="2">
    <source>
        <dbReference type="Proteomes" id="UP000824160"/>
    </source>
</evidence>
<evidence type="ECO:0000313" key="1">
    <source>
        <dbReference type="EMBL" id="HIT93757.1"/>
    </source>
</evidence>
<reference evidence="1" key="1">
    <citation type="submission" date="2020-10" db="EMBL/GenBank/DDBJ databases">
        <authorList>
            <person name="Gilroy R."/>
        </authorList>
    </citation>
    <scope>NUCLEOTIDE SEQUENCE</scope>
    <source>
        <strain evidence="1">ChiBcec7-5410</strain>
    </source>
</reference>
<comment type="caution">
    <text evidence="1">The sequence shown here is derived from an EMBL/GenBank/DDBJ whole genome shotgun (WGS) entry which is preliminary data.</text>
</comment>
<dbReference type="AlphaFoldDB" id="A0A9D1H632"/>
<dbReference type="InterPro" id="IPR049156">
    <property type="entry name" value="Phage_chap_TAC_15-like"/>
</dbReference>
<dbReference type="Pfam" id="PF21822">
    <property type="entry name" value="Phage_TAC_15"/>
    <property type="match status" value="1"/>
</dbReference>
<reference evidence="1" key="2">
    <citation type="journal article" date="2021" name="PeerJ">
        <title>Extensive microbial diversity within the chicken gut microbiome revealed by metagenomics and culture.</title>
        <authorList>
            <person name="Gilroy R."/>
            <person name="Ravi A."/>
            <person name="Getino M."/>
            <person name="Pursley I."/>
            <person name="Horton D.L."/>
            <person name="Alikhan N.F."/>
            <person name="Baker D."/>
            <person name="Gharbi K."/>
            <person name="Hall N."/>
            <person name="Watson M."/>
            <person name="Adriaenssens E.M."/>
            <person name="Foster-Nyarko E."/>
            <person name="Jarju S."/>
            <person name="Secka A."/>
            <person name="Antonio M."/>
            <person name="Oren A."/>
            <person name="Chaudhuri R.R."/>
            <person name="La Ragione R."/>
            <person name="Hildebrand F."/>
            <person name="Pallen M.J."/>
        </authorList>
    </citation>
    <scope>NUCLEOTIDE SEQUENCE</scope>
    <source>
        <strain evidence="1">ChiBcec7-5410</strain>
    </source>
</reference>
<organism evidence="1 2">
    <name type="scientific">Candidatus Faecivivens stercoripullorum</name>
    <dbReference type="NCBI Taxonomy" id="2840805"/>
    <lineage>
        <taxon>Bacteria</taxon>
        <taxon>Bacillati</taxon>
        <taxon>Bacillota</taxon>
        <taxon>Clostridia</taxon>
        <taxon>Eubacteriales</taxon>
        <taxon>Oscillospiraceae</taxon>
        <taxon>Oscillospiraceae incertae sedis</taxon>
        <taxon>Candidatus Faecivivens</taxon>
    </lineage>
</organism>
<sequence length="151" mass="16419">MLKQLEPTVKTIGEHTFYLRPLPAMRAAKVSGQLIAALAPVFAGIAPLLGENSGETSQLDVGAIAEGLGMLDENKLDSLIRALLFSYGNVAVETEGKAVALTEDLVNELFCGEVQDLFLLCGYVVQENFQSFFRKWSSLSGAQNLLRRIQT</sequence>
<dbReference type="EMBL" id="DVLW01000030">
    <property type="protein sequence ID" value="HIT93757.1"/>
    <property type="molecule type" value="Genomic_DNA"/>
</dbReference>
<accession>A0A9D1H632</accession>
<proteinExistence type="predicted"/>